<sequence length="70" mass="7603">MISSKLTTKAQTTIPQAVRLALHLQPGDEIVYRIEQGRVVLTKAAPAADDPFATFSEWASDADARAYADL</sequence>
<dbReference type="Proteomes" id="UP000216361">
    <property type="component" value="Unassembled WGS sequence"/>
</dbReference>
<evidence type="ECO:0000259" key="1">
    <source>
        <dbReference type="SMART" id="SM00966"/>
    </source>
</evidence>
<organism evidence="2 3">
    <name type="scientific">Elstera cyanobacteriorum</name>
    <dbReference type="NCBI Taxonomy" id="2022747"/>
    <lineage>
        <taxon>Bacteria</taxon>
        <taxon>Pseudomonadati</taxon>
        <taxon>Pseudomonadota</taxon>
        <taxon>Alphaproteobacteria</taxon>
        <taxon>Rhodospirillales</taxon>
        <taxon>Rhodospirillaceae</taxon>
        <taxon>Elstera</taxon>
    </lineage>
</organism>
<dbReference type="OrthoDB" id="9809003at2"/>
<keyword evidence="3" id="KW-1185">Reference proteome</keyword>
<dbReference type="RefSeq" id="WP_094410548.1">
    <property type="nucleotide sequence ID" value="NZ_BMJZ01000003.1"/>
</dbReference>
<feature type="domain" description="SpoVT-AbrB" evidence="1">
    <location>
        <begin position="4"/>
        <end position="49"/>
    </location>
</feature>
<reference evidence="2 3" key="1">
    <citation type="submission" date="2017-07" db="EMBL/GenBank/DDBJ databases">
        <title>Elstera cyanobacteriorum sp. nov., a novel bacterium isolated from cyanobacterial aggregates in a eutrophic lake.</title>
        <authorList>
            <person name="Cai H."/>
        </authorList>
    </citation>
    <scope>NUCLEOTIDE SEQUENCE [LARGE SCALE GENOMIC DNA]</scope>
    <source>
        <strain evidence="2 3">TH019</strain>
    </source>
</reference>
<proteinExistence type="predicted"/>
<gene>
    <name evidence="2" type="ORF">CHR90_18250</name>
</gene>
<dbReference type="EMBL" id="NOXS01000035">
    <property type="protein sequence ID" value="OYQ16910.1"/>
    <property type="molecule type" value="Genomic_DNA"/>
</dbReference>
<dbReference type="InterPro" id="IPR007159">
    <property type="entry name" value="SpoVT-AbrB_dom"/>
</dbReference>
<name>A0A255XKV2_9PROT</name>
<dbReference type="AlphaFoldDB" id="A0A255XKV2"/>
<dbReference type="GO" id="GO:0003677">
    <property type="term" value="F:DNA binding"/>
    <property type="evidence" value="ECO:0007669"/>
    <property type="project" value="InterPro"/>
</dbReference>
<dbReference type="SMART" id="SM00966">
    <property type="entry name" value="SpoVT_AbrB"/>
    <property type="match status" value="1"/>
</dbReference>
<evidence type="ECO:0000313" key="2">
    <source>
        <dbReference type="EMBL" id="OYQ16910.1"/>
    </source>
</evidence>
<dbReference type="GO" id="GO:0001558">
    <property type="term" value="P:regulation of cell growth"/>
    <property type="evidence" value="ECO:0007669"/>
    <property type="project" value="InterPro"/>
</dbReference>
<accession>A0A255XKV2</accession>
<comment type="caution">
    <text evidence="2">The sequence shown here is derived from an EMBL/GenBank/DDBJ whole genome shotgun (WGS) entry which is preliminary data.</text>
</comment>
<dbReference type="GO" id="GO:0097351">
    <property type="term" value="F:toxin sequestering activity"/>
    <property type="evidence" value="ECO:0007669"/>
    <property type="project" value="InterPro"/>
</dbReference>
<evidence type="ECO:0000313" key="3">
    <source>
        <dbReference type="Proteomes" id="UP000216361"/>
    </source>
</evidence>
<dbReference type="InterPro" id="IPR037914">
    <property type="entry name" value="SpoVT-AbrB_sf"/>
</dbReference>
<dbReference type="Pfam" id="PF15937">
    <property type="entry name" value="PrlF_antitoxin"/>
    <property type="match status" value="1"/>
</dbReference>
<dbReference type="SUPFAM" id="SSF89447">
    <property type="entry name" value="AbrB/MazE/MraZ-like"/>
    <property type="match status" value="1"/>
</dbReference>
<protein>
    <submittedName>
        <fullName evidence="2">Transcriptional regulator</fullName>
    </submittedName>
</protein>
<dbReference type="InterPro" id="IPR031848">
    <property type="entry name" value="PrlF_antitoxin"/>
</dbReference>
<dbReference type="Gene3D" id="2.10.260.10">
    <property type="match status" value="1"/>
</dbReference>
<dbReference type="GO" id="GO:0003700">
    <property type="term" value="F:DNA-binding transcription factor activity"/>
    <property type="evidence" value="ECO:0007669"/>
    <property type="project" value="InterPro"/>
</dbReference>